<proteinExistence type="predicted"/>
<dbReference type="AlphaFoldDB" id="A0A0A9E2X6"/>
<organism evidence="1">
    <name type="scientific">Arundo donax</name>
    <name type="common">Giant reed</name>
    <name type="synonym">Donax arundinaceus</name>
    <dbReference type="NCBI Taxonomy" id="35708"/>
    <lineage>
        <taxon>Eukaryota</taxon>
        <taxon>Viridiplantae</taxon>
        <taxon>Streptophyta</taxon>
        <taxon>Embryophyta</taxon>
        <taxon>Tracheophyta</taxon>
        <taxon>Spermatophyta</taxon>
        <taxon>Magnoliopsida</taxon>
        <taxon>Liliopsida</taxon>
        <taxon>Poales</taxon>
        <taxon>Poaceae</taxon>
        <taxon>PACMAD clade</taxon>
        <taxon>Arundinoideae</taxon>
        <taxon>Arundineae</taxon>
        <taxon>Arundo</taxon>
    </lineage>
</organism>
<name>A0A0A9E2X6_ARUDO</name>
<dbReference type="EMBL" id="GBRH01204507">
    <property type="protein sequence ID" value="JAD93388.1"/>
    <property type="molecule type" value="Transcribed_RNA"/>
</dbReference>
<sequence length="67" mass="7903">MDLLEIGDGIEVFAKVRMHPFISLMDYILCVRIPHVSAFTRMTIDFVCFDNDDMPYAIRTLFVNWCR</sequence>
<evidence type="ECO:0000313" key="1">
    <source>
        <dbReference type="EMBL" id="JAD93388.1"/>
    </source>
</evidence>
<reference evidence="1" key="1">
    <citation type="submission" date="2014-09" db="EMBL/GenBank/DDBJ databases">
        <authorList>
            <person name="Magalhaes I.L.F."/>
            <person name="Oliveira U."/>
            <person name="Santos F.R."/>
            <person name="Vidigal T.H.D.A."/>
            <person name="Brescovit A.D."/>
            <person name="Santos A.J."/>
        </authorList>
    </citation>
    <scope>NUCLEOTIDE SEQUENCE</scope>
    <source>
        <tissue evidence="1">Shoot tissue taken approximately 20 cm above the soil surface</tissue>
    </source>
</reference>
<reference evidence="1" key="2">
    <citation type="journal article" date="2015" name="Data Brief">
        <title>Shoot transcriptome of the giant reed, Arundo donax.</title>
        <authorList>
            <person name="Barrero R.A."/>
            <person name="Guerrero F.D."/>
            <person name="Moolhuijzen P."/>
            <person name="Goolsby J.A."/>
            <person name="Tidwell J."/>
            <person name="Bellgard S.E."/>
            <person name="Bellgard M.I."/>
        </authorList>
    </citation>
    <scope>NUCLEOTIDE SEQUENCE</scope>
    <source>
        <tissue evidence="1">Shoot tissue taken approximately 20 cm above the soil surface</tissue>
    </source>
</reference>
<protein>
    <submittedName>
        <fullName evidence="1">Uncharacterized protein</fullName>
    </submittedName>
</protein>
<accession>A0A0A9E2X6</accession>